<dbReference type="Pfam" id="PF13830">
    <property type="entry name" value="DUF4192"/>
    <property type="match status" value="1"/>
</dbReference>
<gene>
    <name evidence="2" type="ORF">DN069_26695</name>
</gene>
<dbReference type="Proteomes" id="UP000248889">
    <property type="component" value="Unassembled WGS sequence"/>
</dbReference>
<feature type="compositionally biased region" description="Basic residues" evidence="1">
    <location>
        <begin position="424"/>
        <end position="435"/>
    </location>
</feature>
<evidence type="ECO:0000313" key="2">
    <source>
        <dbReference type="EMBL" id="RAG82562.1"/>
    </source>
</evidence>
<sequence>MPVEKRFVAIEPTRSGGEVFHTPQVVHRIGVLGTRPLALRHARRMNEHNTPPPPASPPPPSNEPVPAFSAFEPPVVRMRTPADVADALPYLLGFFPSDSVVALGLQGSRRRQGGSVRVDIPPPAAWPAAAREVVGFLLALSEQRDRPPDAVILYFCQDPEPGGNPRAVTERLRPLATLLADGFRAAGVPVHESLCLSAGRWFSYTCADPACCPTEGALVRPPGSTSPVAAAAAFAGIQLRGSLRELHRELEPVAVEAVAPLLLALEREMPLVAAELDREGGRERLREATAALVDAAVVRFGQGECELDDHDAARIVLGLQDRLARDRAAEWLDPPDVAHAGRLWRYLARRCVGPFEAHAAAPLSLLGWTAWVTSDTVTARVALGRALAVDPSYTFAALLYEAINCGAVPDTLCATLRAERAARSRRRTRRRRGRLPRCLGRSSD</sequence>
<feature type="compositionally biased region" description="Pro residues" evidence="1">
    <location>
        <begin position="50"/>
        <end position="63"/>
    </location>
</feature>
<organism evidence="2 3">
    <name type="scientific">Streptacidiphilus pinicola</name>
    <dbReference type="NCBI Taxonomy" id="2219663"/>
    <lineage>
        <taxon>Bacteria</taxon>
        <taxon>Bacillati</taxon>
        <taxon>Actinomycetota</taxon>
        <taxon>Actinomycetes</taxon>
        <taxon>Kitasatosporales</taxon>
        <taxon>Streptomycetaceae</taxon>
        <taxon>Streptacidiphilus</taxon>
    </lineage>
</organism>
<protein>
    <submittedName>
        <fullName evidence="2">DUF4192 domain-containing protein</fullName>
    </submittedName>
</protein>
<evidence type="ECO:0000313" key="3">
    <source>
        <dbReference type="Proteomes" id="UP000248889"/>
    </source>
</evidence>
<feature type="region of interest" description="Disordered" evidence="1">
    <location>
        <begin position="424"/>
        <end position="444"/>
    </location>
</feature>
<accession>A0A2X0IC68</accession>
<comment type="caution">
    <text evidence="2">The sequence shown here is derived from an EMBL/GenBank/DDBJ whole genome shotgun (WGS) entry which is preliminary data.</text>
</comment>
<evidence type="ECO:0000256" key="1">
    <source>
        <dbReference type="SAM" id="MobiDB-lite"/>
    </source>
</evidence>
<reference evidence="2 3" key="1">
    <citation type="submission" date="2018-06" db="EMBL/GenBank/DDBJ databases">
        <title>Streptacidiphilus pinicola sp. nov., isolated from pine grove soil.</title>
        <authorList>
            <person name="Roh S.G."/>
            <person name="Park S."/>
            <person name="Kim M.-K."/>
            <person name="Yun B.-R."/>
            <person name="Park J."/>
            <person name="Kim M.J."/>
            <person name="Kim Y.S."/>
            <person name="Kim S.B."/>
        </authorList>
    </citation>
    <scope>NUCLEOTIDE SEQUENCE [LARGE SCALE GENOMIC DNA]</scope>
    <source>
        <strain evidence="2 3">MMS16-CNU450</strain>
    </source>
</reference>
<feature type="region of interest" description="Disordered" evidence="1">
    <location>
        <begin position="45"/>
        <end position="66"/>
    </location>
</feature>
<proteinExistence type="predicted"/>
<keyword evidence="3" id="KW-1185">Reference proteome</keyword>
<dbReference type="OrthoDB" id="3264463at2"/>
<dbReference type="AlphaFoldDB" id="A0A2X0IC68"/>
<dbReference type="InterPro" id="IPR025447">
    <property type="entry name" value="DUF4192"/>
</dbReference>
<dbReference type="EMBL" id="QKYN01000111">
    <property type="protein sequence ID" value="RAG82562.1"/>
    <property type="molecule type" value="Genomic_DNA"/>
</dbReference>
<name>A0A2X0IC68_9ACTN</name>